<gene>
    <name evidence="2" type="ORF">SAMN05414137_104142</name>
</gene>
<sequence length="30" mass="3485">MRVEKQARCHISTEAASLRRRPSTALGFRR</sequence>
<dbReference type="AlphaFoldDB" id="A0A1H7KP37"/>
<evidence type="ECO:0000256" key="1">
    <source>
        <dbReference type="SAM" id="MobiDB-lite"/>
    </source>
</evidence>
<evidence type="ECO:0000313" key="3">
    <source>
        <dbReference type="Proteomes" id="UP000183015"/>
    </source>
</evidence>
<organism evidence="2 3">
    <name type="scientific">Streptacidiphilus jiangxiensis</name>
    <dbReference type="NCBI Taxonomy" id="235985"/>
    <lineage>
        <taxon>Bacteria</taxon>
        <taxon>Bacillati</taxon>
        <taxon>Actinomycetota</taxon>
        <taxon>Actinomycetes</taxon>
        <taxon>Kitasatosporales</taxon>
        <taxon>Streptomycetaceae</taxon>
        <taxon>Streptacidiphilus</taxon>
    </lineage>
</organism>
<feature type="region of interest" description="Disordered" evidence="1">
    <location>
        <begin position="1"/>
        <end position="30"/>
    </location>
</feature>
<protein>
    <submittedName>
        <fullName evidence="2">Uncharacterized protein</fullName>
    </submittedName>
</protein>
<dbReference type="EMBL" id="FOAZ01000004">
    <property type="protein sequence ID" value="SEK88623.1"/>
    <property type="molecule type" value="Genomic_DNA"/>
</dbReference>
<dbReference type="STRING" id="235985.SAMN05414137_104142"/>
<evidence type="ECO:0000313" key="2">
    <source>
        <dbReference type="EMBL" id="SEK88623.1"/>
    </source>
</evidence>
<dbReference type="Proteomes" id="UP000183015">
    <property type="component" value="Unassembled WGS sequence"/>
</dbReference>
<proteinExistence type="predicted"/>
<name>A0A1H7KP37_STRJI</name>
<reference evidence="3" key="1">
    <citation type="submission" date="2016-10" db="EMBL/GenBank/DDBJ databases">
        <authorList>
            <person name="Varghese N."/>
        </authorList>
    </citation>
    <scope>NUCLEOTIDE SEQUENCE [LARGE SCALE GENOMIC DNA]</scope>
    <source>
        <strain evidence="3">DSM 45096 / BCRC 16803 / CGMCC 4.1857 / CIP 109030 / JCM 12277 / KCTC 19219 / NBRC 100920 / 33214</strain>
    </source>
</reference>
<accession>A0A1H7KP37</accession>
<keyword evidence="3" id="KW-1185">Reference proteome</keyword>
<feature type="compositionally biased region" description="Basic residues" evidence="1">
    <location>
        <begin position="18"/>
        <end position="30"/>
    </location>
</feature>